<feature type="transmembrane region" description="Helical" evidence="10">
    <location>
        <begin position="52"/>
        <end position="70"/>
    </location>
</feature>
<reference evidence="12" key="1">
    <citation type="submission" date="2023-05" db="EMBL/GenBank/DDBJ databases">
        <authorList>
            <person name="Stuckert A."/>
        </authorList>
    </citation>
    <scope>NUCLEOTIDE SEQUENCE</scope>
</reference>
<keyword evidence="4" id="KW-0716">Sensory transduction</keyword>
<keyword evidence="13" id="KW-1185">Reference proteome</keyword>
<dbReference type="PRINTS" id="PR00237">
    <property type="entry name" value="GPCRRHODOPSN"/>
</dbReference>
<evidence type="ECO:0000313" key="12">
    <source>
        <dbReference type="EMBL" id="CAI9585233.1"/>
    </source>
</evidence>
<dbReference type="PROSITE" id="PS50262">
    <property type="entry name" value="G_PROTEIN_RECEP_F1_2"/>
    <property type="match status" value="1"/>
</dbReference>
<dbReference type="InterPro" id="IPR017452">
    <property type="entry name" value="GPCR_Rhodpsn_7TM"/>
</dbReference>
<dbReference type="InterPro" id="IPR000276">
    <property type="entry name" value="GPCR_Rhodpsn"/>
</dbReference>
<dbReference type="Pfam" id="PF13853">
    <property type="entry name" value="7tm_4"/>
    <property type="match status" value="1"/>
</dbReference>
<gene>
    <name evidence="12" type="ORF">SPARVUS_LOCUS10152753</name>
</gene>
<evidence type="ECO:0000256" key="6">
    <source>
        <dbReference type="ARBA" id="ARBA00023040"/>
    </source>
</evidence>
<dbReference type="CDD" id="cd13954">
    <property type="entry name" value="7tmA_OR"/>
    <property type="match status" value="1"/>
</dbReference>
<evidence type="ECO:0000256" key="3">
    <source>
        <dbReference type="ARBA" id="ARBA00022692"/>
    </source>
</evidence>
<evidence type="ECO:0000256" key="2">
    <source>
        <dbReference type="ARBA" id="ARBA00022475"/>
    </source>
</evidence>
<dbReference type="PRINTS" id="PR00245">
    <property type="entry name" value="OLFACTORYR"/>
</dbReference>
<dbReference type="InterPro" id="IPR050516">
    <property type="entry name" value="Olfactory_GPCR"/>
</dbReference>
<keyword evidence="9" id="KW-0807">Transducer</keyword>
<comment type="subcellular location">
    <subcellularLocation>
        <location evidence="1">Cell membrane</location>
        <topology evidence="1">Multi-pass membrane protein</topology>
    </subcellularLocation>
</comment>
<evidence type="ECO:0000256" key="4">
    <source>
        <dbReference type="ARBA" id="ARBA00022725"/>
    </source>
</evidence>
<evidence type="ECO:0000256" key="9">
    <source>
        <dbReference type="ARBA" id="ARBA00023224"/>
    </source>
</evidence>
<dbReference type="InterPro" id="IPR000725">
    <property type="entry name" value="Olfact_rcpt"/>
</dbReference>
<feature type="transmembrane region" description="Helical" evidence="10">
    <location>
        <begin position="187"/>
        <end position="218"/>
    </location>
</feature>
<dbReference type="PANTHER" id="PTHR26452">
    <property type="entry name" value="OLFACTORY RECEPTOR"/>
    <property type="match status" value="1"/>
</dbReference>
<evidence type="ECO:0000256" key="10">
    <source>
        <dbReference type="SAM" id="Phobius"/>
    </source>
</evidence>
<feature type="transmembrane region" description="Helical" evidence="10">
    <location>
        <begin position="19"/>
        <end position="40"/>
    </location>
</feature>
<keyword evidence="3 10" id="KW-0812">Transmembrane</keyword>
<comment type="caution">
    <text evidence="12">The sequence shown here is derived from an EMBL/GenBank/DDBJ whole genome shotgun (WGS) entry which is preliminary data.</text>
</comment>
<name>A0ABN9EKT1_9NEOB</name>
<feature type="domain" description="G-protein coupled receptors family 1 profile" evidence="11">
    <location>
        <begin position="33"/>
        <end position="289"/>
    </location>
</feature>
<keyword evidence="4" id="KW-0552">Olfaction</keyword>
<dbReference type="SUPFAM" id="SSF81321">
    <property type="entry name" value="Family A G protein-coupled receptor-like"/>
    <property type="match status" value="1"/>
</dbReference>
<dbReference type="Proteomes" id="UP001162483">
    <property type="component" value="Unassembled WGS sequence"/>
</dbReference>
<evidence type="ECO:0000256" key="5">
    <source>
        <dbReference type="ARBA" id="ARBA00022989"/>
    </source>
</evidence>
<keyword evidence="8" id="KW-0675">Receptor</keyword>
<accession>A0ABN9EKT1</accession>
<dbReference type="Gene3D" id="1.20.1070.10">
    <property type="entry name" value="Rhodopsin 7-helix transmembrane proteins"/>
    <property type="match status" value="1"/>
</dbReference>
<dbReference type="EMBL" id="CATNWA010015630">
    <property type="protein sequence ID" value="CAI9585233.1"/>
    <property type="molecule type" value="Genomic_DNA"/>
</dbReference>
<keyword evidence="2" id="KW-1003">Cell membrane</keyword>
<feature type="transmembrane region" description="Helical" evidence="10">
    <location>
        <begin position="230"/>
        <end position="253"/>
    </location>
</feature>
<evidence type="ECO:0000256" key="1">
    <source>
        <dbReference type="ARBA" id="ARBA00004651"/>
    </source>
</evidence>
<feature type="transmembrane region" description="Helical" evidence="10">
    <location>
        <begin position="132"/>
        <end position="155"/>
    </location>
</feature>
<keyword evidence="6" id="KW-0297">G-protein coupled receptor</keyword>
<feature type="transmembrane region" description="Helical" evidence="10">
    <location>
        <begin position="90"/>
        <end position="112"/>
    </location>
</feature>
<evidence type="ECO:0000313" key="13">
    <source>
        <dbReference type="Proteomes" id="UP001162483"/>
    </source>
</evidence>
<feature type="transmembrane region" description="Helical" evidence="10">
    <location>
        <begin position="273"/>
        <end position="291"/>
    </location>
</feature>
<evidence type="ECO:0000256" key="8">
    <source>
        <dbReference type="ARBA" id="ARBA00023170"/>
    </source>
</evidence>
<keyword evidence="5 10" id="KW-1133">Transmembrane helix</keyword>
<sequence length="318" mass="36046">MTYFIIKGISDVPQLQLPIFLLVLLIYLVILGGNMTIFLLISMDRHLHTPMYFFLANLSLLDVCCSTITLHKPLITFITGDKSVSFAGCIMQMFFFLSFTCNELLILTAMGYDRYVAVCHPLHYHVIMNHKVCCSLASVCWVLGFLDIIPCALKVSSITCYMSLEVNHFFCDLIPLMKLSCSDTSALQLYVIIEGVILASFVPLSLTFISYVFIIRSILRIRSSNGRWKVFYTCSSHLTIIILLYGTLSYQYFRPVEYITLGSNKISSLFNTTALFNTTGVPILNPLIYSLKNKDVKSAFKRKFRKISCKMSNSAVSF</sequence>
<protein>
    <recommendedName>
        <fullName evidence="11">G-protein coupled receptors family 1 profile domain-containing protein</fullName>
    </recommendedName>
</protein>
<proteinExistence type="predicted"/>
<evidence type="ECO:0000259" key="11">
    <source>
        <dbReference type="PROSITE" id="PS50262"/>
    </source>
</evidence>
<keyword evidence="7 10" id="KW-0472">Membrane</keyword>
<organism evidence="12 13">
    <name type="scientific">Staurois parvus</name>
    <dbReference type="NCBI Taxonomy" id="386267"/>
    <lineage>
        <taxon>Eukaryota</taxon>
        <taxon>Metazoa</taxon>
        <taxon>Chordata</taxon>
        <taxon>Craniata</taxon>
        <taxon>Vertebrata</taxon>
        <taxon>Euteleostomi</taxon>
        <taxon>Amphibia</taxon>
        <taxon>Batrachia</taxon>
        <taxon>Anura</taxon>
        <taxon>Neobatrachia</taxon>
        <taxon>Ranoidea</taxon>
        <taxon>Ranidae</taxon>
        <taxon>Staurois</taxon>
    </lineage>
</organism>
<evidence type="ECO:0000256" key="7">
    <source>
        <dbReference type="ARBA" id="ARBA00023136"/>
    </source>
</evidence>